<dbReference type="OrthoDB" id="9940137at2759"/>
<feature type="region of interest" description="Disordered" evidence="1">
    <location>
        <begin position="1"/>
        <end position="74"/>
    </location>
</feature>
<accession>A0A8C2YTD5</accession>
<evidence type="ECO:0000313" key="2">
    <source>
        <dbReference type="Ensembl" id="ENSCLAP00000021894.1"/>
    </source>
</evidence>
<feature type="compositionally biased region" description="Polar residues" evidence="1">
    <location>
        <begin position="174"/>
        <end position="192"/>
    </location>
</feature>
<dbReference type="GeneTree" id="ENSGT00390000016855"/>
<evidence type="ECO:0000256" key="1">
    <source>
        <dbReference type="SAM" id="MobiDB-lite"/>
    </source>
</evidence>
<evidence type="ECO:0000313" key="3">
    <source>
        <dbReference type="Proteomes" id="UP000694398"/>
    </source>
</evidence>
<dbReference type="PANTHER" id="PTHR14583:SF0">
    <property type="entry name" value="BREAK REPAIR MEIOTIC RECOMBINASE RECRUITMENT FACTOR 1"/>
    <property type="match status" value="1"/>
</dbReference>
<dbReference type="Pfam" id="PF15710">
    <property type="entry name" value="Brme1"/>
    <property type="match status" value="1"/>
</dbReference>
<dbReference type="CTD" id="79173"/>
<keyword evidence="3" id="KW-1185">Reference proteome</keyword>
<dbReference type="Ensembl" id="ENSCLAT00000022098.1">
    <property type="protein sequence ID" value="ENSCLAP00000021894.1"/>
    <property type="gene ID" value="ENSCLAG00000015002.1"/>
</dbReference>
<feature type="region of interest" description="Disordered" evidence="1">
    <location>
        <begin position="90"/>
        <end position="427"/>
    </location>
</feature>
<dbReference type="Proteomes" id="UP000694398">
    <property type="component" value="Unassembled WGS sequence"/>
</dbReference>
<gene>
    <name evidence="2" type="primary">Brme1</name>
</gene>
<reference evidence="2" key="1">
    <citation type="submission" date="2025-08" db="UniProtKB">
        <authorList>
            <consortium name="Ensembl"/>
        </authorList>
    </citation>
    <scope>IDENTIFICATION</scope>
</reference>
<dbReference type="InterPro" id="IPR031441">
    <property type="entry name" value="Brme1"/>
</dbReference>
<dbReference type="GeneID" id="102015838"/>
<feature type="compositionally biased region" description="Polar residues" evidence="1">
    <location>
        <begin position="316"/>
        <end position="343"/>
    </location>
</feature>
<feature type="compositionally biased region" description="Basic and acidic residues" evidence="1">
    <location>
        <begin position="112"/>
        <end position="126"/>
    </location>
</feature>
<dbReference type="GO" id="GO:1990918">
    <property type="term" value="P:double-strand break repair involved in meiotic recombination"/>
    <property type="evidence" value="ECO:0007669"/>
    <property type="project" value="InterPro"/>
</dbReference>
<dbReference type="OMA" id="HETQEPT"/>
<name>A0A8C2YTD5_CHILA</name>
<dbReference type="PANTHER" id="PTHR14583">
    <property type="entry name" value="UNCHARACTERIZED PROTEIN C19ORF57 FAMILY MEMBER"/>
    <property type="match status" value="1"/>
</dbReference>
<proteinExistence type="predicted"/>
<organism evidence="2 3">
    <name type="scientific">Chinchilla lanigera</name>
    <name type="common">Long-tailed chinchilla</name>
    <name type="synonym">Chinchilla villidera</name>
    <dbReference type="NCBI Taxonomy" id="34839"/>
    <lineage>
        <taxon>Eukaryota</taxon>
        <taxon>Metazoa</taxon>
        <taxon>Chordata</taxon>
        <taxon>Craniata</taxon>
        <taxon>Vertebrata</taxon>
        <taxon>Euteleostomi</taxon>
        <taxon>Mammalia</taxon>
        <taxon>Eutheria</taxon>
        <taxon>Euarchontoglires</taxon>
        <taxon>Glires</taxon>
        <taxon>Rodentia</taxon>
        <taxon>Hystricomorpha</taxon>
        <taxon>Chinchillidae</taxon>
        <taxon>Chinchilla</taxon>
    </lineage>
</organism>
<feature type="compositionally biased region" description="Basic and acidic residues" evidence="1">
    <location>
        <begin position="22"/>
        <end position="32"/>
    </location>
</feature>
<protein>
    <submittedName>
        <fullName evidence="2">Uncharacterized protein</fullName>
    </submittedName>
</protein>
<feature type="region of interest" description="Disordered" evidence="1">
    <location>
        <begin position="508"/>
        <end position="538"/>
    </location>
</feature>
<feature type="region of interest" description="Disordered" evidence="1">
    <location>
        <begin position="447"/>
        <end position="485"/>
    </location>
</feature>
<feature type="compositionally biased region" description="Pro residues" evidence="1">
    <location>
        <begin position="465"/>
        <end position="475"/>
    </location>
</feature>
<reference evidence="2" key="2">
    <citation type="submission" date="2025-09" db="UniProtKB">
        <authorList>
            <consortium name="Ensembl"/>
        </authorList>
    </citation>
    <scope>IDENTIFICATION</scope>
</reference>
<dbReference type="AlphaFoldDB" id="A0A8C2YTD5"/>
<sequence length="607" mass="62468">MSKRKKPRTTGIHPPKPPKNPRLGDSDGDSRSSKLGGLRHPGVSEDSLTPAAPTEPSRQEPRPAVSSFPEEETTAASFLGQLEKEAALLPSSQTSLGRFVPQFAKPRKTVTRKAETREEDLERRAVSLEALPNPSAPGLLEGSPGPGDQMPSESPHPEQSGQKPRTPVPGEGAGSSNSEVASQEPVSEQGTSALDGGNAGSSGPERAQGPGSPEGQLPCSGAEGTKPDQGAPQEGGAQHGTPEGGGGISSAPVPAPALATPCMKAWTSAQDLPDPRQTPRGAGGQAESCPLGTTVTDSTDKVAPETEQEALGVASPGTQADTQPSASPREQTPQGCMSLSEETTGGRGKAGPEDKPPSDTPGSPAAFQAVVPGNRGPALDAEDPGHPAPDLGPGVDQSQVPGPAVEWPGRAQLGDRQAVESGSQHFEGGHVGLSLALLALHPLEHRDATNGPFWEASAHQGSPKAPTPPPDPLQHPPDSASQAGWPESSAMELDFLPDSQLQDALDAPDLEAPPEQDGPIGNESGLCWPGPSPGASQGDRVLVAEAPPRMEDASDTVRGLIVELSNLNRLIMSAHRDLEAFKRLGSRKARPSPCLAKGAGAMSWRDL</sequence>